<dbReference type="KEGG" id="siz:SI82_02725"/>
<feature type="domain" description="HTH cro/C1-type" evidence="1">
    <location>
        <begin position="20"/>
        <end position="63"/>
    </location>
</feature>
<dbReference type="STRING" id="1346.BMF34_02615"/>
<evidence type="ECO:0000313" key="5">
    <source>
        <dbReference type="Proteomes" id="UP000269148"/>
    </source>
</evidence>
<evidence type="ECO:0000313" key="4">
    <source>
        <dbReference type="Proteomes" id="UP000025245"/>
    </source>
</evidence>
<dbReference type="Proteomes" id="UP000025245">
    <property type="component" value="Chromosome"/>
</dbReference>
<name>A0A3L8GMZ9_STRIN</name>
<dbReference type="Gene3D" id="1.10.260.40">
    <property type="entry name" value="lambda repressor-like DNA-binding domains"/>
    <property type="match status" value="1"/>
</dbReference>
<reference evidence="3 5" key="2">
    <citation type="submission" date="2018-06" db="EMBL/GenBank/DDBJ databases">
        <title>Mutators as drivers of adaptation in pathogenic bacteria and a risk factor for host jumps and vaccine escape.</title>
        <authorList>
            <person name="Barnes A.C."/>
            <person name="Silayeva O."/>
        </authorList>
    </citation>
    <scope>NUCLEOTIDE SEQUENCE [LARGE SCALE GENOMIC DNA]</scope>
    <source>
        <strain evidence="3 5">QMA0445</strain>
    </source>
</reference>
<proteinExistence type="predicted"/>
<dbReference type="EMBL" id="CP007586">
    <property type="protein sequence ID" value="AHY15349.1"/>
    <property type="molecule type" value="Genomic_DNA"/>
</dbReference>
<dbReference type="InterPro" id="IPR001387">
    <property type="entry name" value="Cro/C1-type_HTH"/>
</dbReference>
<dbReference type="KEGG" id="siq:DQ08_02490"/>
<dbReference type="SMART" id="SM00530">
    <property type="entry name" value="HTH_XRE"/>
    <property type="match status" value="1"/>
</dbReference>
<dbReference type="CDD" id="cd00093">
    <property type="entry name" value="HTH_XRE"/>
    <property type="match status" value="1"/>
</dbReference>
<sequence>MTIRHKKNYNPKLIEMGERLREMRKKKNLTISKFSELINLSDKIISNYENGKNLITIESIVKIYKSNVFYPMTLTELLDILVVSVFE</sequence>
<protein>
    <submittedName>
        <fullName evidence="2">Cro/Cl family transcriptional regulator</fullName>
    </submittedName>
    <submittedName>
        <fullName evidence="3">XRE family transcriptional regulator</fullName>
    </submittedName>
</protein>
<dbReference type="RefSeq" id="WP_003100958.1">
    <property type="nucleotide sequence ID" value="NZ_CP132229.1"/>
</dbReference>
<dbReference type="GO" id="GO:0003677">
    <property type="term" value="F:DNA binding"/>
    <property type="evidence" value="ECO:0007669"/>
    <property type="project" value="InterPro"/>
</dbReference>
<dbReference type="OrthoDB" id="9816277at2"/>
<evidence type="ECO:0000259" key="1">
    <source>
        <dbReference type="PROSITE" id="PS50943"/>
    </source>
</evidence>
<dbReference type="SUPFAM" id="SSF47413">
    <property type="entry name" value="lambda repressor-like DNA-binding domains"/>
    <property type="match status" value="1"/>
</dbReference>
<dbReference type="EMBL" id="QLQD01000030">
    <property type="protein sequence ID" value="RLU58033.1"/>
    <property type="molecule type" value="Genomic_DNA"/>
</dbReference>
<dbReference type="KEGG" id="sio:DW64_02480"/>
<organism evidence="3 5">
    <name type="scientific">Streptococcus iniae</name>
    <name type="common">Streptococcus shiloi</name>
    <dbReference type="NCBI Taxonomy" id="1346"/>
    <lineage>
        <taxon>Bacteria</taxon>
        <taxon>Bacillati</taxon>
        <taxon>Bacillota</taxon>
        <taxon>Bacilli</taxon>
        <taxon>Lactobacillales</taxon>
        <taxon>Streptococcaceae</taxon>
        <taxon>Streptococcus</taxon>
    </lineage>
</organism>
<dbReference type="Pfam" id="PF12844">
    <property type="entry name" value="HTH_19"/>
    <property type="match status" value="1"/>
</dbReference>
<reference evidence="2 4" key="1">
    <citation type="journal article" date="2014" name="Genome Announc.">
        <title>Complete Genome Sequence of a Virulent Strain, Streptococcus iniae ISET0901, Isolated from Diseased Tilapia.</title>
        <authorList>
            <person name="Pridgeon J.W."/>
            <person name="Zhang D."/>
            <person name="Zhang L."/>
        </authorList>
    </citation>
    <scope>NUCLEOTIDE SEQUENCE [LARGE SCALE GENOMIC DNA]</scope>
    <source>
        <strain evidence="2 4">ISET0901</strain>
    </source>
</reference>
<accession>A0A3L8GMZ9</accession>
<dbReference type="AlphaFoldDB" id="A0A3L8GMZ9"/>
<dbReference type="PROSITE" id="PS50943">
    <property type="entry name" value="HTH_CROC1"/>
    <property type="match status" value="1"/>
</dbReference>
<dbReference type="InterPro" id="IPR010982">
    <property type="entry name" value="Lambda_DNA-bd_dom_sf"/>
</dbReference>
<evidence type="ECO:0000313" key="3">
    <source>
        <dbReference type="EMBL" id="RLU58033.1"/>
    </source>
</evidence>
<dbReference type="SMR" id="A0A3L8GMZ9"/>
<dbReference type="Proteomes" id="UP000269148">
    <property type="component" value="Unassembled WGS sequence"/>
</dbReference>
<gene>
    <name evidence="3" type="ORF">DIY07_02800</name>
    <name evidence="2" type="ORF">DQ08_02490</name>
</gene>
<keyword evidence="4" id="KW-1185">Reference proteome</keyword>
<evidence type="ECO:0000313" key="2">
    <source>
        <dbReference type="EMBL" id="AHY15349.1"/>
    </source>
</evidence>